<proteinExistence type="predicted"/>
<evidence type="ECO:0000313" key="2">
    <source>
        <dbReference type="EMBL" id="OIQ52143.1"/>
    </source>
</evidence>
<keyword evidence="3" id="KW-1185">Reference proteome</keyword>
<dbReference type="PANTHER" id="PTHR37811">
    <property type="entry name" value="BLL5343 PROTEIN"/>
    <property type="match status" value="1"/>
</dbReference>
<dbReference type="InterPro" id="IPR007138">
    <property type="entry name" value="ABM_dom"/>
</dbReference>
<dbReference type="EMBL" id="LKAQ01000001">
    <property type="protein sequence ID" value="OIQ52143.1"/>
    <property type="molecule type" value="Genomic_DNA"/>
</dbReference>
<dbReference type="RefSeq" id="WP_071544235.1">
    <property type="nucleotide sequence ID" value="NZ_LKAQ01000001.1"/>
</dbReference>
<dbReference type="SUPFAM" id="SSF54909">
    <property type="entry name" value="Dimeric alpha+beta barrel"/>
    <property type="match status" value="1"/>
</dbReference>
<dbReference type="Proteomes" id="UP000181901">
    <property type="component" value="Unassembled WGS sequence"/>
</dbReference>
<dbReference type="OrthoDB" id="9797060at2"/>
<dbReference type="GO" id="GO:0004497">
    <property type="term" value="F:monooxygenase activity"/>
    <property type="evidence" value="ECO:0007669"/>
    <property type="project" value="UniProtKB-KW"/>
</dbReference>
<dbReference type="InterPro" id="IPR011008">
    <property type="entry name" value="Dimeric_a/b-barrel"/>
</dbReference>
<dbReference type="Gene3D" id="3.30.70.100">
    <property type="match status" value="1"/>
</dbReference>
<accession>A0A1J5NFZ7</accession>
<sequence>MPKNHSDLNGPACWAVIFTSVRTDTDEGYAETAGRMLELARSMPGFLGVDSAREEVGITVSYWESPEAIRAWREHPEHQAAQARGRREWYASFATRVCKVERESRFP</sequence>
<dbReference type="AlphaFoldDB" id="A0A1J5NFZ7"/>
<dbReference type="PANTHER" id="PTHR37811:SF2">
    <property type="entry name" value="ABM DOMAIN-CONTAINING PROTEIN"/>
    <property type="match status" value="1"/>
</dbReference>
<organism evidence="2 3">
    <name type="scientific">Pseudodesulfovibrio hydrargyri</name>
    <dbReference type="NCBI Taxonomy" id="2125990"/>
    <lineage>
        <taxon>Bacteria</taxon>
        <taxon>Pseudomonadati</taxon>
        <taxon>Thermodesulfobacteriota</taxon>
        <taxon>Desulfovibrionia</taxon>
        <taxon>Desulfovibrionales</taxon>
        <taxon>Desulfovibrionaceae</taxon>
    </lineage>
</organism>
<comment type="caution">
    <text evidence="2">The sequence shown here is derived from an EMBL/GenBank/DDBJ whole genome shotgun (WGS) entry which is preliminary data.</text>
</comment>
<gene>
    <name evidence="2" type="ORF">BerOc1_00616</name>
</gene>
<keyword evidence="2" id="KW-0503">Monooxygenase</keyword>
<evidence type="ECO:0000259" key="1">
    <source>
        <dbReference type="Pfam" id="PF03992"/>
    </source>
</evidence>
<dbReference type="InterPro" id="IPR052936">
    <property type="entry name" value="Jasmonate_Hydroxylase-like"/>
</dbReference>
<dbReference type="Pfam" id="PF03992">
    <property type="entry name" value="ABM"/>
    <property type="match status" value="1"/>
</dbReference>
<reference evidence="2 3" key="1">
    <citation type="submission" date="2015-09" db="EMBL/GenBank/DDBJ databases">
        <title>Genome of Desulfovibrio dechloracetivorans BerOc1, a mercury methylating strain isolated from highly hydrocarbons and metals contaminated coastal sediments.</title>
        <authorList>
            <person name="Goni Urriza M."/>
            <person name="Gassie C."/>
            <person name="Bouchez O."/>
            <person name="Klopp C."/>
            <person name="Ranchou-Peyruse A."/>
            <person name="Remy G."/>
        </authorList>
    </citation>
    <scope>NUCLEOTIDE SEQUENCE [LARGE SCALE GENOMIC DNA]</scope>
    <source>
        <strain evidence="2 3">BerOc1</strain>
    </source>
</reference>
<evidence type="ECO:0000313" key="3">
    <source>
        <dbReference type="Proteomes" id="UP000181901"/>
    </source>
</evidence>
<keyword evidence="2" id="KW-0560">Oxidoreductase</keyword>
<feature type="domain" description="ABM" evidence="1">
    <location>
        <begin position="16"/>
        <end position="84"/>
    </location>
</feature>
<protein>
    <submittedName>
        <fullName evidence="2">Antibiotic biosynthesis monooxygenase</fullName>
    </submittedName>
</protein>
<name>A0A1J5NFZ7_9BACT</name>